<dbReference type="PANTHER" id="PTHR10219">
    <property type="entry name" value="GLYCOLIPID TRANSFER PROTEIN-RELATED"/>
    <property type="match status" value="1"/>
</dbReference>
<dbReference type="Pfam" id="PF08718">
    <property type="entry name" value="GLTP"/>
    <property type="match status" value="1"/>
</dbReference>
<proteinExistence type="predicted"/>
<evidence type="ECO:0000259" key="2">
    <source>
        <dbReference type="Pfam" id="PF08718"/>
    </source>
</evidence>
<organism evidence="3 4">
    <name type="scientific">Macrolepiota fuliginosa MF-IS2</name>
    <dbReference type="NCBI Taxonomy" id="1400762"/>
    <lineage>
        <taxon>Eukaryota</taxon>
        <taxon>Fungi</taxon>
        <taxon>Dikarya</taxon>
        <taxon>Basidiomycota</taxon>
        <taxon>Agaricomycotina</taxon>
        <taxon>Agaricomycetes</taxon>
        <taxon>Agaricomycetidae</taxon>
        <taxon>Agaricales</taxon>
        <taxon>Agaricineae</taxon>
        <taxon>Agaricaceae</taxon>
        <taxon>Macrolepiota</taxon>
    </lineage>
</organism>
<evidence type="ECO:0000313" key="3">
    <source>
        <dbReference type="EMBL" id="KAF9452770.1"/>
    </source>
</evidence>
<dbReference type="Gene3D" id="1.10.3520.10">
    <property type="entry name" value="Glycolipid transfer protein"/>
    <property type="match status" value="1"/>
</dbReference>
<accession>A0A9P6C8B8</accession>
<dbReference type="PANTHER" id="PTHR10219:SF25">
    <property type="entry name" value="PLECKSTRIN HOMOLOGY DOMAIN-CONTAINING FAMILY A MEMBER 8"/>
    <property type="match status" value="1"/>
</dbReference>
<dbReference type="GO" id="GO:0016020">
    <property type="term" value="C:membrane"/>
    <property type="evidence" value="ECO:0007669"/>
    <property type="project" value="TreeGrafter"/>
</dbReference>
<feature type="domain" description="Glycolipid transfer protein" evidence="2">
    <location>
        <begin position="20"/>
        <end position="158"/>
    </location>
</feature>
<dbReference type="Proteomes" id="UP000807342">
    <property type="component" value="Unassembled WGS sequence"/>
</dbReference>
<dbReference type="InterPro" id="IPR014830">
    <property type="entry name" value="Glycolipid_transfer_prot_dom"/>
</dbReference>
<dbReference type="SUPFAM" id="SSF110004">
    <property type="entry name" value="Glycolipid transfer protein, GLTP"/>
    <property type="match status" value="1"/>
</dbReference>
<protein>
    <submittedName>
        <fullName evidence="3">Glycolipid transfer protein</fullName>
    </submittedName>
</protein>
<dbReference type="GO" id="GO:1902387">
    <property type="term" value="F:ceramide 1-phosphate binding"/>
    <property type="evidence" value="ECO:0007669"/>
    <property type="project" value="TreeGrafter"/>
</dbReference>
<sequence length="203" mass="22468">MAPYLRTVKSFADVNTEGGVDTLQFLEASEGLVGLLDLLGSAPFAVVQADLKGNITKVKARYNAVSEKSKTLESLVENEKGEKKRTATEGLLWLLRGLSFTCGALQKVQADKKQELAAAFSKSYEENLKQFHNFVVKGIFSVAMKACPYRVDFFAKLRADKDGGPEAIQEDLDAELDKWLAALNTIVQHMQDFYEKGEYGKGF</sequence>
<evidence type="ECO:0000313" key="4">
    <source>
        <dbReference type="Proteomes" id="UP000807342"/>
    </source>
</evidence>
<dbReference type="OrthoDB" id="205255at2759"/>
<dbReference type="FunFam" id="1.10.3520.10:FF:000001">
    <property type="entry name" value="Pleckstrin domain-containing family A member 8"/>
    <property type="match status" value="1"/>
</dbReference>
<dbReference type="GO" id="GO:0005829">
    <property type="term" value="C:cytosol"/>
    <property type="evidence" value="ECO:0007669"/>
    <property type="project" value="TreeGrafter"/>
</dbReference>
<comment type="caution">
    <text evidence="3">The sequence shown here is derived from an EMBL/GenBank/DDBJ whole genome shotgun (WGS) entry which is preliminary data.</text>
</comment>
<dbReference type="AlphaFoldDB" id="A0A9P6C8B8"/>
<dbReference type="GO" id="GO:1902388">
    <property type="term" value="F:ceramide 1-phosphate transfer activity"/>
    <property type="evidence" value="ECO:0007669"/>
    <property type="project" value="TreeGrafter"/>
</dbReference>
<evidence type="ECO:0000256" key="1">
    <source>
        <dbReference type="ARBA" id="ARBA00022448"/>
    </source>
</evidence>
<dbReference type="EMBL" id="MU151068">
    <property type="protein sequence ID" value="KAF9452770.1"/>
    <property type="molecule type" value="Genomic_DNA"/>
</dbReference>
<reference evidence="3" key="1">
    <citation type="submission" date="2020-11" db="EMBL/GenBank/DDBJ databases">
        <authorList>
            <consortium name="DOE Joint Genome Institute"/>
            <person name="Ahrendt S."/>
            <person name="Riley R."/>
            <person name="Andreopoulos W."/>
            <person name="Labutti K."/>
            <person name="Pangilinan J."/>
            <person name="Ruiz-Duenas F.J."/>
            <person name="Barrasa J.M."/>
            <person name="Sanchez-Garcia M."/>
            <person name="Camarero S."/>
            <person name="Miyauchi S."/>
            <person name="Serrano A."/>
            <person name="Linde D."/>
            <person name="Babiker R."/>
            <person name="Drula E."/>
            <person name="Ayuso-Fernandez I."/>
            <person name="Pacheco R."/>
            <person name="Padilla G."/>
            <person name="Ferreira P."/>
            <person name="Barriuso J."/>
            <person name="Kellner H."/>
            <person name="Castanera R."/>
            <person name="Alfaro M."/>
            <person name="Ramirez L."/>
            <person name="Pisabarro A.G."/>
            <person name="Kuo A."/>
            <person name="Tritt A."/>
            <person name="Lipzen A."/>
            <person name="He G."/>
            <person name="Yan M."/>
            <person name="Ng V."/>
            <person name="Cullen D."/>
            <person name="Martin F."/>
            <person name="Rosso M.-N."/>
            <person name="Henrissat B."/>
            <person name="Hibbett D."/>
            <person name="Martinez A.T."/>
            <person name="Grigoriev I.V."/>
        </authorList>
    </citation>
    <scope>NUCLEOTIDE SEQUENCE</scope>
    <source>
        <strain evidence="3">MF-IS2</strain>
    </source>
</reference>
<dbReference type="InterPro" id="IPR036497">
    <property type="entry name" value="GLTP_sf"/>
</dbReference>
<name>A0A9P6C8B8_9AGAR</name>
<keyword evidence="4" id="KW-1185">Reference proteome</keyword>
<keyword evidence="1" id="KW-0813">Transport</keyword>
<gene>
    <name evidence="3" type="ORF">P691DRAFT_696428</name>
</gene>